<dbReference type="Pfam" id="PF01408">
    <property type="entry name" value="GFO_IDH_MocA"/>
    <property type="match status" value="1"/>
</dbReference>
<protein>
    <submittedName>
        <fullName evidence="4">Gfo/Idh/MocA family oxidoreductase</fullName>
    </submittedName>
</protein>
<evidence type="ECO:0000259" key="3">
    <source>
        <dbReference type="Pfam" id="PF02894"/>
    </source>
</evidence>
<feature type="domain" description="Gfo/Idh/MocA-like oxidoreductase N-terminal" evidence="2">
    <location>
        <begin position="1"/>
        <end position="115"/>
    </location>
</feature>
<evidence type="ECO:0000313" key="4">
    <source>
        <dbReference type="EMBL" id="RLV55797.1"/>
    </source>
</evidence>
<dbReference type="Gene3D" id="3.30.360.10">
    <property type="entry name" value="Dihydrodipicolinate Reductase, domain 2"/>
    <property type="match status" value="1"/>
</dbReference>
<dbReference type="RefSeq" id="WP_121794434.1">
    <property type="nucleotide sequence ID" value="NZ_RDBF01000006.1"/>
</dbReference>
<comment type="caution">
    <text evidence="4">The sequence shown here is derived from an EMBL/GenBank/DDBJ whole genome shotgun (WGS) entry which is preliminary data.</text>
</comment>
<comment type="similarity">
    <text evidence="1">Belongs to the Gfo/Idh/MocA family.</text>
</comment>
<dbReference type="EMBL" id="RDBF01000006">
    <property type="protein sequence ID" value="RLV55797.1"/>
    <property type="molecule type" value="Genomic_DNA"/>
</dbReference>
<dbReference type="SUPFAM" id="SSF51735">
    <property type="entry name" value="NAD(P)-binding Rossmann-fold domains"/>
    <property type="match status" value="1"/>
</dbReference>
<evidence type="ECO:0000259" key="2">
    <source>
        <dbReference type="Pfam" id="PF01408"/>
    </source>
</evidence>
<dbReference type="OrthoDB" id="179913at2"/>
<reference evidence="4 5" key="1">
    <citation type="submission" date="2018-10" db="EMBL/GenBank/DDBJ databases">
        <title>Aeromicrobium sp. 9W16Y-2 whole genome shotgun sequence.</title>
        <authorList>
            <person name="Li F."/>
        </authorList>
    </citation>
    <scope>NUCLEOTIDE SEQUENCE [LARGE SCALE GENOMIC DNA]</scope>
    <source>
        <strain evidence="4 5">9W16Y-2</strain>
    </source>
</reference>
<feature type="domain" description="Gfo/Idh/MocA-like oxidoreductase C-terminal" evidence="3">
    <location>
        <begin position="128"/>
        <end position="340"/>
    </location>
</feature>
<gene>
    <name evidence="4" type="ORF">D9V41_10095</name>
</gene>
<dbReference type="InterPro" id="IPR004104">
    <property type="entry name" value="Gfo/Idh/MocA-like_OxRdtase_C"/>
</dbReference>
<dbReference type="InterPro" id="IPR036291">
    <property type="entry name" value="NAD(P)-bd_dom_sf"/>
</dbReference>
<dbReference type="SUPFAM" id="SSF55347">
    <property type="entry name" value="Glyceraldehyde-3-phosphate dehydrogenase-like, C-terminal domain"/>
    <property type="match status" value="1"/>
</dbReference>
<dbReference type="InterPro" id="IPR051450">
    <property type="entry name" value="Gfo/Idh/MocA_Oxidoreductases"/>
</dbReference>
<accession>A0A3L8PKA6</accession>
<dbReference type="Gene3D" id="3.40.50.720">
    <property type="entry name" value="NAD(P)-binding Rossmann-like Domain"/>
    <property type="match status" value="1"/>
</dbReference>
<dbReference type="Proteomes" id="UP000282515">
    <property type="component" value="Unassembled WGS sequence"/>
</dbReference>
<keyword evidence="5" id="KW-1185">Reference proteome</keyword>
<dbReference type="AlphaFoldDB" id="A0A3L8PKA6"/>
<dbReference type="PANTHER" id="PTHR43377:SF8">
    <property type="entry name" value="BLR3664 PROTEIN"/>
    <property type="match status" value="1"/>
</dbReference>
<dbReference type="GO" id="GO:0000166">
    <property type="term" value="F:nucleotide binding"/>
    <property type="evidence" value="ECO:0007669"/>
    <property type="project" value="InterPro"/>
</dbReference>
<proteinExistence type="inferred from homology"/>
<evidence type="ECO:0000313" key="5">
    <source>
        <dbReference type="Proteomes" id="UP000282515"/>
    </source>
</evidence>
<sequence length="358" mass="38433">MRIAVVGAGLIGRQHARLIADHPRLELAYVVDPFVRAEDLDVPIGAVVDRLEPVLNDVEGVLVATPNALHREYALLALEAGVPALVEKPLAESIESAREIVDAVDRTGTPVLVGHHRRHSPLLAKAVETIAAGELGEIVAVNGLALFHKPDDYFDVGPWRTTRPGGGPILINLIHDVDNLRALCGDITRVRSVTSSARRGFEVEDTAAVILEFANGALGTFLLSDVAASARSWEQTSGENPRYHSAPDEDCYHIAGTRGSISVPTLRLRYYPEKRSWWEPFAVTELAQERHDPLRRQLDHFAEVIAGTAQPKVTAADGLESVRVVAAVEESALTGMPVDLGAPAGLSAAGRSPDVAAQ</sequence>
<dbReference type="PANTHER" id="PTHR43377">
    <property type="entry name" value="BILIVERDIN REDUCTASE A"/>
    <property type="match status" value="1"/>
</dbReference>
<evidence type="ECO:0000256" key="1">
    <source>
        <dbReference type="ARBA" id="ARBA00010928"/>
    </source>
</evidence>
<organism evidence="4 5">
    <name type="scientific">Aeromicrobium phragmitis</name>
    <dbReference type="NCBI Taxonomy" id="2478914"/>
    <lineage>
        <taxon>Bacteria</taxon>
        <taxon>Bacillati</taxon>
        <taxon>Actinomycetota</taxon>
        <taxon>Actinomycetes</taxon>
        <taxon>Propionibacteriales</taxon>
        <taxon>Nocardioidaceae</taxon>
        <taxon>Aeromicrobium</taxon>
    </lineage>
</organism>
<dbReference type="Pfam" id="PF02894">
    <property type="entry name" value="GFO_IDH_MocA_C"/>
    <property type="match status" value="1"/>
</dbReference>
<dbReference type="InterPro" id="IPR000683">
    <property type="entry name" value="Gfo/Idh/MocA-like_OxRdtase_N"/>
</dbReference>
<name>A0A3L8PKA6_9ACTN</name>